<dbReference type="GO" id="GO:0003700">
    <property type="term" value="F:DNA-binding transcription factor activity"/>
    <property type="evidence" value="ECO:0007669"/>
    <property type="project" value="InterPro"/>
</dbReference>
<dbReference type="Proteomes" id="UP000279859">
    <property type="component" value="Unassembled WGS sequence"/>
</dbReference>
<dbReference type="OrthoDB" id="7945987at2"/>
<sequence length="192" mass="20711">MTEPTIATPRVAALTSAKQMRALAHPLRMQVLGELRVNGPRTVGALSELFGEAPGTLSYHLGKLAEFGFVEEAPELAADRRERWWRSAHEVTDISPPAADAAPAERNASAALRHQVIDVYAALLHHTIDVAQPREWEQAATSGDTIAYLTAAQLAEASAELQAVAAKWQGRGDRDAEGAAPVQVIVHAFRRP</sequence>
<evidence type="ECO:0000259" key="4">
    <source>
        <dbReference type="SMART" id="SM00418"/>
    </source>
</evidence>
<gene>
    <name evidence="5" type="ORF">EEJ31_10520</name>
</gene>
<evidence type="ECO:0000256" key="1">
    <source>
        <dbReference type="ARBA" id="ARBA00023015"/>
    </source>
</evidence>
<comment type="caution">
    <text evidence="5">The sequence shown here is derived from an EMBL/GenBank/DDBJ whole genome shotgun (WGS) entry which is preliminary data.</text>
</comment>
<evidence type="ECO:0000313" key="5">
    <source>
        <dbReference type="EMBL" id="RNE59195.1"/>
    </source>
</evidence>
<dbReference type="AlphaFoldDB" id="A0A3M8L1P6"/>
<reference evidence="5 6" key="1">
    <citation type="submission" date="2018-11" db="EMBL/GenBank/DDBJ databases">
        <title>Cryobacterium sp. nov., isolated from rhizosphere soil of lettuce.</title>
        <authorList>
            <person name="Wang Y."/>
        </authorList>
    </citation>
    <scope>NUCLEOTIDE SEQUENCE [LARGE SCALE GENOMIC DNA]</scope>
    <source>
        <strain evidence="5 6">NEAU-85</strain>
    </source>
</reference>
<protein>
    <submittedName>
        <fullName evidence="5">ArsR family transcriptional regulator</fullName>
    </submittedName>
</protein>
<dbReference type="Gene3D" id="1.10.10.10">
    <property type="entry name" value="Winged helix-like DNA-binding domain superfamily/Winged helix DNA-binding domain"/>
    <property type="match status" value="1"/>
</dbReference>
<accession>A0A3M8L1P6</accession>
<feature type="domain" description="HTH arsR-type" evidence="4">
    <location>
        <begin position="18"/>
        <end position="100"/>
    </location>
</feature>
<dbReference type="EMBL" id="RDSR01000018">
    <property type="protein sequence ID" value="RNE59195.1"/>
    <property type="molecule type" value="Genomic_DNA"/>
</dbReference>
<dbReference type="GO" id="GO:0003677">
    <property type="term" value="F:DNA binding"/>
    <property type="evidence" value="ECO:0007669"/>
    <property type="project" value="UniProtKB-KW"/>
</dbReference>
<dbReference type="Pfam" id="PF12840">
    <property type="entry name" value="HTH_20"/>
    <property type="match status" value="1"/>
</dbReference>
<dbReference type="InterPro" id="IPR036390">
    <property type="entry name" value="WH_DNA-bd_sf"/>
</dbReference>
<keyword evidence="2" id="KW-0238">DNA-binding</keyword>
<name>A0A3M8L1P6_9MICO</name>
<keyword evidence="3" id="KW-0804">Transcription</keyword>
<dbReference type="CDD" id="cd00090">
    <property type="entry name" value="HTH_ARSR"/>
    <property type="match status" value="1"/>
</dbReference>
<organism evidence="5 6">
    <name type="scientific">Cryobacterium tepidiphilum</name>
    <dbReference type="NCBI Taxonomy" id="2486026"/>
    <lineage>
        <taxon>Bacteria</taxon>
        <taxon>Bacillati</taxon>
        <taxon>Actinomycetota</taxon>
        <taxon>Actinomycetes</taxon>
        <taxon>Micrococcales</taxon>
        <taxon>Microbacteriaceae</taxon>
        <taxon>Cryobacterium</taxon>
    </lineage>
</organism>
<proteinExistence type="predicted"/>
<dbReference type="InterPro" id="IPR036388">
    <property type="entry name" value="WH-like_DNA-bd_sf"/>
</dbReference>
<dbReference type="SUPFAM" id="SSF46785">
    <property type="entry name" value="Winged helix' DNA-binding domain"/>
    <property type="match status" value="1"/>
</dbReference>
<keyword evidence="6" id="KW-1185">Reference proteome</keyword>
<dbReference type="PANTHER" id="PTHR33154:SF15">
    <property type="entry name" value="REGULATORY PROTEIN ARSR"/>
    <property type="match status" value="1"/>
</dbReference>
<dbReference type="SMART" id="SM00418">
    <property type="entry name" value="HTH_ARSR"/>
    <property type="match status" value="1"/>
</dbReference>
<keyword evidence="1" id="KW-0805">Transcription regulation</keyword>
<dbReference type="InterPro" id="IPR011991">
    <property type="entry name" value="ArsR-like_HTH"/>
</dbReference>
<dbReference type="RefSeq" id="WP_123046262.1">
    <property type="nucleotide sequence ID" value="NZ_RDSR01000018.1"/>
</dbReference>
<dbReference type="InterPro" id="IPR001845">
    <property type="entry name" value="HTH_ArsR_DNA-bd_dom"/>
</dbReference>
<dbReference type="PANTHER" id="PTHR33154">
    <property type="entry name" value="TRANSCRIPTIONAL REGULATOR, ARSR FAMILY"/>
    <property type="match status" value="1"/>
</dbReference>
<evidence type="ECO:0000313" key="6">
    <source>
        <dbReference type="Proteomes" id="UP000279859"/>
    </source>
</evidence>
<dbReference type="InterPro" id="IPR051081">
    <property type="entry name" value="HTH_MetalResp_TranReg"/>
</dbReference>
<evidence type="ECO:0000256" key="2">
    <source>
        <dbReference type="ARBA" id="ARBA00023125"/>
    </source>
</evidence>
<evidence type="ECO:0000256" key="3">
    <source>
        <dbReference type="ARBA" id="ARBA00023163"/>
    </source>
</evidence>